<dbReference type="InterPro" id="IPR002885">
    <property type="entry name" value="PPR_rpt"/>
</dbReference>
<organism evidence="2 3">
    <name type="scientific">Effrenium voratum</name>
    <dbReference type="NCBI Taxonomy" id="2562239"/>
    <lineage>
        <taxon>Eukaryota</taxon>
        <taxon>Sar</taxon>
        <taxon>Alveolata</taxon>
        <taxon>Dinophyceae</taxon>
        <taxon>Suessiales</taxon>
        <taxon>Symbiodiniaceae</taxon>
        <taxon>Effrenium</taxon>
    </lineage>
</organism>
<evidence type="ECO:0000256" key="1">
    <source>
        <dbReference type="ARBA" id="ARBA00022737"/>
    </source>
</evidence>
<proteinExistence type="predicted"/>
<dbReference type="Proteomes" id="UP001178507">
    <property type="component" value="Unassembled WGS sequence"/>
</dbReference>
<dbReference type="EMBL" id="CAUJNA010000292">
    <property type="protein sequence ID" value="CAJ1375007.1"/>
    <property type="molecule type" value="Genomic_DNA"/>
</dbReference>
<protein>
    <recommendedName>
        <fullName evidence="4">Pentatricopeptide repeat-containing protein, chloroplastic</fullName>
    </recommendedName>
</protein>
<evidence type="ECO:0000313" key="3">
    <source>
        <dbReference type="Proteomes" id="UP001178507"/>
    </source>
</evidence>
<evidence type="ECO:0000313" key="2">
    <source>
        <dbReference type="EMBL" id="CAJ1375007.1"/>
    </source>
</evidence>
<accession>A0AA36HUR7</accession>
<dbReference type="Pfam" id="PF01535">
    <property type="entry name" value="PPR"/>
    <property type="match status" value="2"/>
</dbReference>
<gene>
    <name evidence="2" type="ORF">EVOR1521_LOCUS4390</name>
</gene>
<reference evidence="2" key="1">
    <citation type="submission" date="2023-08" db="EMBL/GenBank/DDBJ databases">
        <authorList>
            <person name="Chen Y."/>
            <person name="Shah S."/>
            <person name="Dougan E. K."/>
            <person name="Thang M."/>
            <person name="Chan C."/>
        </authorList>
    </citation>
    <scope>NUCLEOTIDE SEQUENCE</scope>
</reference>
<keyword evidence="3" id="KW-1185">Reference proteome</keyword>
<sequence>MARQAAALPRILVSLGRSRQWAEALRRLGPAKDLGPEALQRLNAGISACRLGAAWQAALALFRHLLHEGPAPDQFTFSSAILAACAKESSRWQLALAMMEAMPSYRVAPNAAVCNAAIIGLEHAGRWQEALHLFGAMDTIRVAANLISLNATIAACSSSSRWQPALALLKAAPESLGRSTVSFNTAITACGRAAQWRRSLVLLEELRVLVPFDSGQGQRLLVPRVASPGEATGLVVLLRGCNATLSACERAACWREALQLLSAMADGGAQWPLPDVVSFNASISACEKALSWDWALATLRRAGQKKKADAIGLN</sequence>
<evidence type="ECO:0008006" key="4">
    <source>
        <dbReference type="Google" id="ProtNLM"/>
    </source>
</evidence>
<dbReference type="InterPro" id="IPR011990">
    <property type="entry name" value="TPR-like_helical_dom_sf"/>
</dbReference>
<dbReference type="Gene3D" id="1.25.40.10">
    <property type="entry name" value="Tetratricopeptide repeat domain"/>
    <property type="match status" value="2"/>
</dbReference>
<name>A0AA36HUR7_9DINO</name>
<dbReference type="PANTHER" id="PTHR47447">
    <property type="entry name" value="OS03G0856100 PROTEIN"/>
    <property type="match status" value="1"/>
</dbReference>
<feature type="non-terminal residue" evidence="2">
    <location>
        <position position="1"/>
    </location>
</feature>
<dbReference type="PANTHER" id="PTHR47447:SF17">
    <property type="entry name" value="OS12G0638900 PROTEIN"/>
    <property type="match status" value="1"/>
</dbReference>
<dbReference type="AlphaFoldDB" id="A0AA36HUR7"/>
<keyword evidence="1" id="KW-0677">Repeat</keyword>
<comment type="caution">
    <text evidence="2">The sequence shown here is derived from an EMBL/GenBank/DDBJ whole genome shotgun (WGS) entry which is preliminary data.</text>
</comment>